<dbReference type="PANTHER" id="PTHR30246:SF1">
    <property type="entry name" value="2-DEHYDRO-3-DEOXY-6-PHOSPHOGALACTONATE ALDOLASE-RELATED"/>
    <property type="match status" value="1"/>
</dbReference>
<evidence type="ECO:0000256" key="4">
    <source>
        <dbReference type="ARBA" id="ARBA00023239"/>
    </source>
</evidence>
<comment type="similarity">
    <text evidence="2">Belongs to the KHG/KDPG aldolase family.</text>
</comment>
<evidence type="ECO:0000256" key="5">
    <source>
        <dbReference type="ARBA" id="ARBA00023277"/>
    </source>
</evidence>
<accession>A0ABP8LTV6</accession>
<gene>
    <name evidence="6" type="primary">eda</name>
    <name evidence="6" type="ORF">GCM10023188_27810</name>
</gene>
<keyword evidence="4" id="KW-0456">Lyase</keyword>
<comment type="pathway">
    <text evidence="1">Carbohydrate acid metabolism.</text>
</comment>
<dbReference type="CDD" id="cd00452">
    <property type="entry name" value="KDPG_aldolase"/>
    <property type="match status" value="1"/>
</dbReference>
<dbReference type="Pfam" id="PF01081">
    <property type="entry name" value="Aldolase"/>
    <property type="match status" value="1"/>
</dbReference>
<keyword evidence="7" id="KW-1185">Reference proteome</keyword>
<evidence type="ECO:0000313" key="7">
    <source>
        <dbReference type="Proteomes" id="UP001500552"/>
    </source>
</evidence>
<name>A0ABP8LTV6_9BACT</name>
<protein>
    <submittedName>
        <fullName evidence="6">Bifunctional 4-hydroxy-2-oxoglutarate aldolase/2-dehydro-3-deoxy-phosphogluconate aldolase</fullName>
    </submittedName>
</protein>
<dbReference type="NCBIfam" id="TIGR01182">
    <property type="entry name" value="eda"/>
    <property type="match status" value="1"/>
</dbReference>
<proteinExistence type="inferred from homology"/>
<dbReference type="PANTHER" id="PTHR30246">
    <property type="entry name" value="2-KETO-3-DEOXY-6-PHOSPHOGLUCONATE ALDOLASE"/>
    <property type="match status" value="1"/>
</dbReference>
<organism evidence="6 7">
    <name type="scientific">Pontibacter saemangeumensis</name>
    <dbReference type="NCBI Taxonomy" id="1084525"/>
    <lineage>
        <taxon>Bacteria</taxon>
        <taxon>Pseudomonadati</taxon>
        <taxon>Bacteroidota</taxon>
        <taxon>Cytophagia</taxon>
        <taxon>Cytophagales</taxon>
        <taxon>Hymenobacteraceae</taxon>
        <taxon>Pontibacter</taxon>
    </lineage>
</organism>
<dbReference type="SUPFAM" id="SSF51569">
    <property type="entry name" value="Aldolase"/>
    <property type="match status" value="1"/>
</dbReference>
<evidence type="ECO:0000256" key="3">
    <source>
        <dbReference type="ARBA" id="ARBA00011233"/>
    </source>
</evidence>
<keyword evidence="5" id="KW-0119">Carbohydrate metabolism</keyword>
<evidence type="ECO:0000256" key="2">
    <source>
        <dbReference type="ARBA" id="ARBA00006906"/>
    </source>
</evidence>
<dbReference type="InterPro" id="IPR000887">
    <property type="entry name" value="Aldlse_KDPG_KHG"/>
</dbReference>
<dbReference type="Gene3D" id="3.20.20.70">
    <property type="entry name" value="Aldolase class I"/>
    <property type="match status" value="1"/>
</dbReference>
<sequence>MSASFSWEAFEKIPVVGILRNMPPQHLHHLAAVFLDAGLSTLEITMNSAGATETISSLVKTFGDRLNIGAGTVCTLQDLDQALDAGAQFIVTPVLKKSIIKACVKKKVPVFPGAYTPTEIYKAWELGASMVKVFPAGQLGSSYIKEVLAPLDHIKLLPTGGIDQHNFTEFLGAGASGLGMGSHLVPRLMVEKEQWDELRAHLDVFVDKFQRFRQKPV</sequence>
<reference evidence="7" key="1">
    <citation type="journal article" date="2019" name="Int. J. Syst. Evol. Microbiol.">
        <title>The Global Catalogue of Microorganisms (GCM) 10K type strain sequencing project: providing services to taxonomists for standard genome sequencing and annotation.</title>
        <authorList>
            <consortium name="The Broad Institute Genomics Platform"/>
            <consortium name="The Broad Institute Genome Sequencing Center for Infectious Disease"/>
            <person name="Wu L."/>
            <person name="Ma J."/>
        </authorList>
    </citation>
    <scope>NUCLEOTIDE SEQUENCE [LARGE SCALE GENOMIC DNA]</scope>
    <source>
        <strain evidence="7">JCM 17926</strain>
    </source>
</reference>
<evidence type="ECO:0000313" key="6">
    <source>
        <dbReference type="EMBL" id="GAA4435663.1"/>
    </source>
</evidence>
<comment type="subunit">
    <text evidence="3">Homotrimer.</text>
</comment>
<dbReference type="InterPro" id="IPR013785">
    <property type="entry name" value="Aldolase_TIM"/>
</dbReference>
<dbReference type="Proteomes" id="UP001500552">
    <property type="component" value="Unassembled WGS sequence"/>
</dbReference>
<comment type="caution">
    <text evidence="6">The sequence shown here is derived from an EMBL/GenBank/DDBJ whole genome shotgun (WGS) entry which is preliminary data.</text>
</comment>
<dbReference type="RefSeq" id="WP_345159926.1">
    <property type="nucleotide sequence ID" value="NZ_BAABHC010000016.1"/>
</dbReference>
<dbReference type="EMBL" id="BAABHC010000016">
    <property type="protein sequence ID" value="GAA4435663.1"/>
    <property type="molecule type" value="Genomic_DNA"/>
</dbReference>
<evidence type="ECO:0000256" key="1">
    <source>
        <dbReference type="ARBA" id="ARBA00004761"/>
    </source>
</evidence>